<reference evidence="4 5" key="1">
    <citation type="submission" date="2024-04" db="EMBL/GenBank/DDBJ databases">
        <title>Genome assembly C_amara_ONT_v2.</title>
        <authorList>
            <person name="Yant L."/>
            <person name="Moore C."/>
            <person name="Slenker M."/>
        </authorList>
    </citation>
    <scope>NUCLEOTIDE SEQUENCE [LARGE SCALE GENOMIC DNA]</scope>
    <source>
        <tissue evidence="4">Leaf</tissue>
    </source>
</reference>
<accession>A0ABD0ZT97</accession>
<dbReference type="SUPFAM" id="SSF51445">
    <property type="entry name" value="(Trans)glycosidases"/>
    <property type="match status" value="1"/>
</dbReference>
<dbReference type="PANTHER" id="PTHR42721">
    <property type="entry name" value="SUGAR HYDROLASE-RELATED"/>
    <property type="match status" value="1"/>
</dbReference>
<evidence type="ECO:0000256" key="3">
    <source>
        <dbReference type="SAM" id="SignalP"/>
    </source>
</evidence>
<dbReference type="Proteomes" id="UP001558713">
    <property type="component" value="Unassembled WGS sequence"/>
</dbReference>
<dbReference type="GO" id="GO:0016787">
    <property type="term" value="F:hydrolase activity"/>
    <property type="evidence" value="ECO:0007669"/>
    <property type="project" value="UniProtKB-KW"/>
</dbReference>
<proteinExistence type="inferred from homology"/>
<feature type="chain" id="PRO_5044851397" evidence="3">
    <location>
        <begin position="24"/>
        <end position="103"/>
    </location>
</feature>
<evidence type="ECO:0000313" key="5">
    <source>
        <dbReference type="Proteomes" id="UP001558713"/>
    </source>
</evidence>
<comment type="caution">
    <text evidence="4">The sequence shown here is derived from an EMBL/GenBank/DDBJ whole genome shotgun (WGS) entry which is preliminary data.</text>
</comment>
<keyword evidence="5" id="KW-1185">Reference proteome</keyword>
<dbReference type="AlphaFoldDB" id="A0ABD0ZT97"/>
<keyword evidence="3" id="KW-0732">Signal</keyword>
<comment type="similarity">
    <text evidence="1">Belongs to the glycosyl hydrolase 3 family.</text>
</comment>
<dbReference type="PANTHER" id="PTHR42721:SF3">
    <property type="entry name" value="BETA-D-XYLOSIDASE 5-RELATED"/>
    <property type="match status" value="1"/>
</dbReference>
<keyword evidence="2" id="KW-0378">Hydrolase</keyword>
<name>A0ABD0ZT97_CARAN</name>
<dbReference type="InterPro" id="IPR017853">
    <property type="entry name" value="GH"/>
</dbReference>
<evidence type="ECO:0000313" key="4">
    <source>
        <dbReference type="EMBL" id="KAL1197663.1"/>
    </source>
</evidence>
<organism evidence="4 5">
    <name type="scientific">Cardamine amara subsp. amara</name>
    <dbReference type="NCBI Taxonomy" id="228776"/>
    <lineage>
        <taxon>Eukaryota</taxon>
        <taxon>Viridiplantae</taxon>
        <taxon>Streptophyta</taxon>
        <taxon>Embryophyta</taxon>
        <taxon>Tracheophyta</taxon>
        <taxon>Spermatophyta</taxon>
        <taxon>Magnoliopsida</taxon>
        <taxon>eudicotyledons</taxon>
        <taxon>Gunneridae</taxon>
        <taxon>Pentapetalae</taxon>
        <taxon>rosids</taxon>
        <taxon>malvids</taxon>
        <taxon>Brassicales</taxon>
        <taxon>Brassicaceae</taxon>
        <taxon>Cardamineae</taxon>
        <taxon>Cardamine</taxon>
    </lineage>
</organism>
<evidence type="ECO:0000256" key="2">
    <source>
        <dbReference type="ARBA" id="ARBA00022801"/>
    </source>
</evidence>
<protein>
    <submittedName>
        <fullName evidence="4">Beta-D-xylosidase 5</fullName>
    </submittedName>
</protein>
<dbReference type="InterPro" id="IPR044993">
    <property type="entry name" value="BXL"/>
</dbReference>
<evidence type="ECO:0000256" key="1">
    <source>
        <dbReference type="ARBA" id="ARBA00005336"/>
    </source>
</evidence>
<feature type="signal peptide" evidence="3">
    <location>
        <begin position="1"/>
        <end position="23"/>
    </location>
</feature>
<dbReference type="EMBL" id="JBANAX010000686">
    <property type="protein sequence ID" value="KAL1197663.1"/>
    <property type="molecule type" value="Genomic_DNA"/>
</dbReference>
<dbReference type="Gene3D" id="3.20.20.300">
    <property type="entry name" value="Glycoside hydrolase, family 3, N-terminal domain"/>
    <property type="match status" value="1"/>
</dbReference>
<dbReference type="InterPro" id="IPR036962">
    <property type="entry name" value="Glyco_hydro_3_N_sf"/>
</dbReference>
<gene>
    <name evidence="4" type="ORF">V5N11_012321</name>
</gene>
<sequence>MIVRRFVSLSLLIVALVSSLCGSQKNFACDRKAPTTAKYGLCNVSLSYEARAKDLVSRLSLTEKFQQLVNKSTGVPRLGVPPYEWWSEALHGVSDVGPGIKTS</sequence>